<feature type="coiled-coil region" evidence="2">
    <location>
        <begin position="353"/>
        <end position="380"/>
    </location>
</feature>
<organism evidence="4">
    <name type="scientific">Spirodela intermedia</name>
    <name type="common">Intermediate duckweed</name>
    <dbReference type="NCBI Taxonomy" id="51605"/>
    <lineage>
        <taxon>Eukaryota</taxon>
        <taxon>Viridiplantae</taxon>
        <taxon>Streptophyta</taxon>
        <taxon>Embryophyta</taxon>
        <taxon>Tracheophyta</taxon>
        <taxon>Spermatophyta</taxon>
        <taxon>Magnoliopsida</taxon>
        <taxon>Liliopsida</taxon>
        <taxon>Araceae</taxon>
        <taxon>Lemnoideae</taxon>
        <taxon>Spirodela</taxon>
    </lineage>
</organism>
<evidence type="ECO:0000313" key="4">
    <source>
        <dbReference type="EMBL" id="CAA2624609.1"/>
    </source>
</evidence>
<dbReference type="PANTHER" id="PTHR31956:SF2">
    <property type="entry name" value="NON-SPECIFIC PHOSPHOLIPASE C6"/>
    <property type="match status" value="1"/>
</dbReference>
<protein>
    <submittedName>
        <fullName evidence="4">Uncharacterized protein</fullName>
    </submittedName>
</protein>
<feature type="region of interest" description="Disordered" evidence="3">
    <location>
        <begin position="243"/>
        <end position="297"/>
    </location>
</feature>
<keyword evidence="1" id="KW-0378">Hydrolase</keyword>
<dbReference type="EMBL" id="LR743595">
    <property type="protein sequence ID" value="CAA2624609.1"/>
    <property type="molecule type" value="Genomic_DNA"/>
</dbReference>
<sequence>MKRSVNPAIDGLTGSECNRVSSGDPSSPPVCVTDDAHFVVSDPPHSFEAVQQQIFGSGAGAGEPSMSGFVQSATAASPGEAPRLRGLARDFAVFDRWFSSMPGPTQPNRLFLFSATSAGATAHDHFDSLHADGLDFGVYAESLPCALFLRSLRRLRYAGKFHRFAAFKEHARRGRLRSLSVVEPRYFDIAGAPADDDHPSHDVANGQRLVKEVYEALRAGPQWNQTLLVVTYDEHGGFFDHVPTPATGVPSPDAAAAPRPPGSPSTALACASPPHGVPLDQKRHRANGPTASSEYEHSSIPATLKKLFNLSSPFLTRRDAWAGTFEHVVGELTSPRTDCIEVLPEVAPLRGTGAEEEAELSELQSELVQLAADLQGTRRMTVRQASEYVDDAMAGFLRAGREALRMGLEDSTEVDVWSGLASRTRFQ</sequence>
<evidence type="ECO:0000256" key="1">
    <source>
        <dbReference type="ARBA" id="ARBA00022801"/>
    </source>
</evidence>
<evidence type="ECO:0000256" key="2">
    <source>
        <dbReference type="SAM" id="Coils"/>
    </source>
</evidence>
<dbReference type="GO" id="GO:0009395">
    <property type="term" value="P:phospholipid catabolic process"/>
    <property type="evidence" value="ECO:0007669"/>
    <property type="project" value="TreeGrafter"/>
</dbReference>
<proteinExistence type="predicted"/>
<keyword evidence="2" id="KW-0175">Coiled coil</keyword>
<evidence type="ECO:0000256" key="3">
    <source>
        <dbReference type="SAM" id="MobiDB-lite"/>
    </source>
</evidence>
<dbReference type="Gene3D" id="3.40.720.10">
    <property type="entry name" value="Alkaline Phosphatase, subunit A"/>
    <property type="match status" value="2"/>
</dbReference>
<dbReference type="Pfam" id="PF04185">
    <property type="entry name" value="Phosphoesterase"/>
    <property type="match status" value="1"/>
</dbReference>
<accession>A0A7I8J1W0</accession>
<name>A0A7I8J1W0_SPIIN</name>
<dbReference type="Proteomes" id="UP001189122">
    <property type="component" value="Unassembled WGS sequence"/>
</dbReference>
<reference evidence="4 5" key="1">
    <citation type="submission" date="2019-12" db="EMBL/GenBank/DDBJ databases">
        <authorList>
            <person name="Scholz U."/>
            <person name="Mascher M."/>
            <person name="Fiebig A."/>
        </authorList>
    </citation>
    <scope>NUCLEOTIDE SEQUENCE</scope>
</reference>
<dbReference type="EMBL" id="CACRZD030000008">
    <property type="protein sequence ID" value="CAA6664049.1"/>
    <property type="molecule type" value="Genomic_DNA"/>
</dbReference>
<dbReference type="InterPro" id="IPR017850">
    <property type="entry name" value="Alkaline_phosphatase_core_sf"/>
</dbReference>
<keyword evidence="5" id="KW-1185">Reference proteome</keyword>
<dbReference type="PANTHER" id="PTHR31956">
    <property type="entry name" value="NON-SPECIFIC PHOSPHOLIPASE C4-RELATED"/>
    <property type="match status" value="1"/>
</dbReference>
<gene>
    <name evidence="4" type="ORF">SI7747_08010438</name>
</gene>
<feature type="compositionally biased region" description="Polar residues" evidence="3">
    <location>
        <begin position="15"/>
        <end position="25"/>
    </location>
</feature>
<evidence type="ECO:0000313" key="5">
    <source>
        <dbReference type="Proteomes" id="UP001189122"/>
    </source>
</evidence>
<dbReference type="GO" id="GO:0016788">
    <property type="term" value="F:hydrolase activity, acting on ester bonds"/>
    <property type="evidence" value="ECO:0007669"/>
    <property type="project" value="InterPro"/>
</dbReference>
<feature type="region of interest" description="Disordered" evidence="3">
    <location>
        <begin position="1"/>
        <end position="28"/>
    </location>
</feature>
<dbReference type="AlphaFoldDB" id="A0A7I8J1W0"/>
<dbReference type="InterPro" id="IPR007312">
    <property type="entry name" value="Phosphoesterase"/>
</dbReference>